<accession>A0A1B7XC19</accession>
<dbReference type="InterPro" id="IPR042259">
    <property type="entry name" value="Raco-like_middle_sf"/>
</dbReference>
<dbReference type="InterPro" id="IPR012675">
    <property type="entry name" value="Beta-grasp_dom_sf"/>
</dbReference>
<keyword evidence="3" id="KW-1185">Reference proteome</keyword>
<dbReference type="InterPro" id="IPR036010">
    <property type="entry name" value="2Fe-2S_ferredoxin-like_sf"/>
</dbReference>
<dbReference type="Pfam" id="PF14574">
    <property type="entry name" value="RACo_C_ter"/>
    <property type="match status" value="1"/>
</dbReference>
<dbReference type="OrthoDB" id="9810588at2"/>
<gene>
    <name evidence="2" type="ORF">SP90_10175</name>
</gene>
<proteinExistence type="predicted"/>
<protein>
    <recommendedName>
        <fullName evidence="1">2Fe-2S ferredoxin-type domain-containing protein</fullName>
    </recommendedName>
</protein>
<feature type="domain" description="2Fe-2S ferredoxin-type" evidence="1">
    <location>
        <begin position="1"/>
        <end position="98"/>
    </location>
</feature>
<dbReference type="Proteomes" id="UP000091979">
    <property type="component" value="Unassembled WGS sequence"/>
</dbReference>
<dbReference type="InterPro" id="IPR001041">
    <property type="entry name" value="2Fe-2S_ferredoxin-type"/>
</dbReference>
<dbReference type="Pfam" id="PF17651">
    <property type="entry name" value="Raco_middle"/>
    <property type="match status" value="1"/>
</dbReference>
<dbReference type="PANTHER" id="PTHR42895:SF1">
    <property type="entry name" value="IRON-SULFUR CLUSTER PROTEIN"/>
    <property type="match status" value="1"/>
</dbReference>
<dbReference type="CDD" id="cd00207">
    <property type="entry name" value="fer2"/>
    <property type="match status" value="1"/>
</dbReference>
<sequence>MQITIIDHTGQTKSLHVSQAEPRTLAQVIFTSGLVPAPPLCSGLGQCGKCRVRFVENAPLPVGPDTLIFKEHAIDAGWRLACRHQPEDGMVIEIPENPYLKHVELAESNSKSLHLAIDLGTTSMHWALRDSKKRIAFGSEPNPQMGAGSEIMSRLSFAATDSGKEILQELVVSRITELISELTDNAFGTVESLSIAANPAMTYLLLGLDTSGLATAPYSLTYKGGTIEKIGDLPPAYIAPLAAPFVGGDLTAGLVAVLQKEPEYPFVLADMGTNGEFILALSPDNYLVTSVALGPALEGVGLHYGAAAAKGIATSYKLTPNGLVPSVLDATYADGISGTGYLALIHALRKINFISNDGLFIEEQTQGLGARLAERLEIRHGIQHLALPDNMFLSAEDIEEFLKVKAAFTFAFTRIMETADISPSQLKKIYLAGALGEHAAVQDLEGLGFIPAGMGSRVEAVNNTSLQGAELMLIDPTLRSMAESLTANCEAVDLTADPDFTQTFMRHMRFTFI</sequence>
<dbReference type="Gene3D" id="3.30.420.480">
    <property type="entry name" value="Domain of unknown function (DUF4445)"/>
    <property type="match status" value="1"/>
</dbReference>
<comment type="caution">
    <text evidence="2">The sequence shown here is derived from an EMBL/GenBank/DDBJ whole genome shotgun (WGS) entry which is preliminary data.</text>
</comment>
<dbReference type="InterPro" id="IPR041414">
    <property type="entry name" value="Raco-like_middle"/>
</dbReference>
<dbReference type="PROSITE" id="PS51085">
    <property type="entry name" value="2FE2S_FER_2"/>
    <property type="match status" value="1"/>
</dbReference>
<dbReference type="Pfam" id="PF00111">
    <property type="entry name" value="Fer2"/>
    <property type="match status" value="1"/>
</dbReference>
<dbReference type="GO" id="GO:0051536">
    <property type="term" value="F:iron-sulfur cluster binding"/>
    <property type="evidence" value="ECO:0007669"/>
    <property type="project" value="InterPro"/>
</dbReference>
<dbReference type="InterPro" id="IPR052911">
    <property type="entry name" value="Corrinoid_activation_enz"/>
</dbReference>
<dbReference type="RefSeq" id="WP_066855389.1">
    <property type="nucleotide sequence ID" value="NZ_JXMS01000016.1"/>
</dbReference>
<organism evidence="2 3">
    <name type="scientific">Halodesulfovibrio spirochaetisodalis</name>
    <dbReference type="NCBI Taxonomy" id="1560234"/>
    <lineage>
        <taxon>Bacteria</taxon>
        <taxon>Pseudomonadati</taxon>
        <taxon>Thermodesulfobacteriota</taxon>
        <taxon>Desulfovibrionia</taxon>
        <taxon>Desulfovibrionales</taxon>
        <taxon>Desulfovibrionaceae</taxon>
        <taxon>Halodesulfovibrio</taxon>
    </lineage>
</organism>
<evidence type="ECO:0000313" key="2">
    <source>
        <dbReference type="EMBL" id="OBQ50272.1"/>
    </source>
</evidence>
<name>A0A1B7XC19_9BACT</name>
<dbReference type="STRING" id="1560234.SP90_10175"/>
<reference evidence="2 3" key="1">
    <citation type="submission" date="2015-01" db="EMBL/GenBank/DDBJ databases">
        <title>Desulfovibrio sp. JC271 draft genome sequence.</title>
        <authorList>
            <person name="Shivani Y."/>
            <person name="Subhash Y."/>
            <person name="Sasikala C."/>
            <person name="Ramana C.V."/>
        </authorList>
    </citation>
    <scope>NUCLEOTIDE SEQUENCE [LARGE SCALE GENOMIC DNA]</scope>
    <source>
        <strain evidence="2 3">JC271</strain>
    </source>
</reference>
<dbReference type="PANTHER" id="PTHR42895">
    <property type="entry name" value="IRON-SULFUR CLUSTER-BINDING PROTEIN-RELATED"/>
    <property type="match status" value="1"/>
</dbReference>
<dbReference type="AlphaFoldDB" id="A0A1B7XC19"/>
<dbReference type="PATRIC" id="fig|1560234.3.peg.875"/>
<dbReference type="InterPro" id="IPR027980">
    <property type="entry name" value="RACo_C"/>
</dbReference>
<evidence type="ECO:0000259" key="1">
    <source>
        <dbReference type="PROSITE" id="PS51085"/>
    </source>
</evidence>
<dbReference type="Gene3D" id="3.10.20.30">
    <property type="match status" value="1"/>
</dbReference>
<evidence type="ECO:0000313" key="3">
    <source>
        <dbReference type="Proteomes" id="UP000091979"/>
    </source>
</evidence>
<dbReference type="EMBL" id="JXMS01000016">
    <property type="protein sequence ID" value="OBQ50272.1"/>
    <property type="molecule type" value="Genomic_DNA"/>
</dbReference>
<dbReference type="SUPFAM" id="SSF54292">
    <property type="entry name" value="2Fe-2S ferredoxin-like"/>
    <property type="match status" value="1"/>
</dbReference>